<evidence type="ECO:0000256" key="4">
    <source>
        <dbReference type="ARBA" id="ARBA00023136"/>
    </source>
</evidence>
<dbReference type="EMBL" id="VIAE01000003">
    <property type="protein sequence ID" value="TVY12301.1"/>
    <property type="molecule type" value="Genomic_DNA"/>
</dbReference>
<proteinExistence type="predicted"/>
<feature type="transmembrane region" description="Helical" evidence="5">
    <location>
        <begin position="93"/>
        <end position="118"/>
    </location>
</feature>
<protein>
    <submittedName>
        <fullName evidence="6">Preprotein translocase subunit SecE</fullName>
    </submittedName>
</protein>
<dbReference type="GO" id="GO:0009306">
    <property type="term" value="P:protein secretion"/>
    <property type="evidence" value="ECO:0007669"/>
    <property type="project" value="InterPro"/>
</dbReference>
<keyword evidence="7" id="KW-1185">Reference proteome</keyword>
<dbReference type="Gene3D" id="1.20.5.1030">
    <property type="entry name" value="Preprotein translocase secy subunit"/>
    <property type="match status" value="1"/>
</dbReference>
<evidence type="ECO:0000256" key="1">
    <source>
        <dbReference type="ARBA" id="ARBA00004370"/>
    </source>
</evidence>
<dbReference type="GO" id="GO:0016020">
    <property type="term" value="C:membrane"/>
    <property type="evidence" value="ECO:0007669"/>
    <property type="project" value="UniProtKB-SubCell"/>
</dbReference>
<feature type="transmembrane region" description="Helical" evidence="5">
    <location>
        <begin position="21"/>
        <end position="42"/>
    </location>
</feature>
<dbReference type="RefSeq" id="WP_144658331.1">
    <property type="nucleotide sequence ID" value="NZ_VIAE01000003.1"/>
</dbReference>
<organism evidence="6 7">
    <name type="scientific">Candidatus Phytoplasma pini</name>
    <dbReference type="NCBI Taxonomy" id="267362"/>
    <lineage>
        <taxon>Bacteria</taxon>
        <taxon>Bacillati</taxon>
        <taxon>Mycoplasmatota</taxon>
        <taxon>Mollicutes</taxon>
        <taxon>Acholeplasmatales</taxon>
        <taxon>Acholeplasmataceae</taxon>
        <taxon>Candidatus Phytoplasma</taxon>
    </lineage>
</organism>
<comment type="subcellular location">
    <subcellularLocation>
        <location evidence="1">Membrane</location>
    </subcellularLocation>
</comment>
<comment type="caution">
    <text evidence="6">The sequence shown here is derived from an EMBL/GenBank/DDBJ whole genome shotgun (WGS) entry which is preliminary data.</text>
</comment>
<dbReference type="GO" id="GO:0008320">
    <property type="term" value="F:protein transmembrane transporter activity"/>
    <property type="evidence" value="ECO:0007669"/>
    <property type="project" value="InterPro"/>
</dbReference>
<accession>A0A559KJJ3</accession>
<dbReference type="Proteomes" id="UP000320078">
    <property type="component" value="Unassembled WGS sequence"/>
</dbReference>
<reference evidence="6 7" key="1">
    <citation type="submission" date="2019-06" db="EMBL/GenBank/DDBJ databases">
        <title>Draft Genome Sequence of Candidatus Phytoplasma pini-Related Strain MDPP: A Resource for Comparative Genomics of Gymnosperm-infecting Phytoplasmas.</title>
        <authorList>
            <person name="Cai W."/>
            <person name="Costanzo S."/>
            <person name="Shao J."/>
            <person name="Zhao Y."/>
            <person name="Davis R."/>
        </authorList>
    </citation>
    <scope>NUCLEOTIDE SEQUENCE [LARGE SCALE GENOMIC DNA]</scope>
    <source>
        <strain evidence="6 7">MDPP</strain>
    </source>
</reference>
<keyword evidence="2 5" id="KW-0812">Transmembrane</keyword>
<dbReference type="InterPro" id="IPR038379">
    <property type="entry name" value="SecE_sf"/>
</dbReference>
<evidence type="ECO:0000313" key="6">
    <source>
        <dbReference type="EMBL" id="TVY12301.1"/>
    </source>
</evidence>
<evidence type="ECO:0000256" key="2">
    <source>
        <dbReference type="ARBA" id="ARBA00022692"/>
    </source>
</evidence>
<keyword evidence="4 5" id="KW-0472">Membrane</keyword>
<name>A0A559KJJ3_9MOLU</name>
<sequence>MLHKIQDEQSMSSLFNVIKKEYSIKNIFFVIFSIFFMGLFLTLKQEFQGSDYCFLFYILFCFSFVFFMFGISPFIKKIFQDIHSVIWPSRTKIILTIIQVIFFVIIFVSIINFFNYIYNNYLNPTN</sequence>
<keyword evidence="3 5" id="KW-1133">Transmembrane helix</keyword>
<dbReference type="NCBIfam" id="TIGR00964">
    <property type="entry name" value="secE_bact"/>
    <property type="match status" value="1"/>
</dbReference>
<feature type="transmembrane region" description="Helical" evidence="5">
    <location>
        <begin position="54"/>
        <end position="72"/>
    </location>
</feature>
<gene>
    <name evidence="6" type="primary">secE</name>
    <name evidence="6" type="ORF">MDPP_00181</name>
</gene>
<evidence type="ECO:0000313" key="7">
    <source>
        <dbReference type="Proteomes" id="UP000320078"/>
    </source>
</evidence>
<evidence type="ECO:0000256" key="5">
    <source>
        <dbReference type="SAM" id="Phobius"/>
    </source>
</evidence>
<dbReference type="InterPro" id="IPR005807">
    <property type="entry name" value="SecE_bac"/>
</dbReference>
<evidence type="ECO:0000256" key="3">
    <source>
        <dbReference type="ARBA" id="ARBA00022989"/>
    </source>
</evidence>
<dbReference type="AlphaFoldDB" id="A0A559KJJ3"/>